<gene>
    <name evidence="1" type="ORF">S01H1_47657</name>
</gene>
<proteinExistence type="predicted"/>
<sequence length="67" mass="7653">MMEKDEILQFAKETLELQKQSKYILAKISDLHPFDGNPSVETEAGVDMLRESILGQGLVEDVILYKR</sequence>
<dbReference type="AlphaFoldDB" id="X0WJ28"/>
<evidence type="ECO:0000313" key="1">
    <source>
        <dbReference type="EMBL" id="GAG23237.1"/>
    </source>
</evidence>
<accession>X0WJ28</accession>
<comment type="caution">
    <text evidence="1">The sequence shown here is derived from an EMBL/GenBank/DDBJ whole genome shotgun (WGS) entry which is preliminary data.</text>
</comment>
<protein>
    <submittedName>
        <fullName evidence="1">Uncharacterized protein</fullName>
    </submittedName>
</protein>
<organism evidence="1">
    <name type="scientific">marine sediment metagenome</name>
    <dbReference type="NCBI Taxonomy" id="412755"/>
    <lineage>
        <taxon>unclassified sequences</taxon>
        <taxon>metagenomes</taxon>
        <taxon>ecological metagenomes</taxon>
    </lineage>
</organism>
<dbReference type="EMBL" id="BARS01030559">
    <property type="protein sequence ID" value="GAG23237.1"/>
    <property type="molecule type" value="Genomic_DNA"/>
</dbReference>
<feature type="non-terminal residue" evidence="1">
    <location>
        <position position="67"/>
    </location>
</feature>
<name>X0WJ28_9ZZZZ</name>
<reference evidence="1" key="1">
    <citation type="journal article" date="2014" name="Front. Microbiol.">
        <title>High frequency of phylogenetically diverse reductive dehalogenase-homologous genes in deep subseafloor sedimentary metagenomes.</title>
        <authorList>
            <person name="Kawai M."/>
            <person name="Futagami T."/>
            <person name="Toyoda A."/>
            <person name="Takaki Y."/>
            <person name="Nishi S."/>
            <person name="Hori S."/>
            <person name="Arai W."/>
            <person name="Tsubouchi T."/>
            <person name="Morono Y."/>
            <person name="Uchiyama I."/>
            <person name="Ito T."/>
            <person name="Fujiyama A."/>
            <person name="Inagaki F."/>
            <person name="Takami H."/>
        </authorList>
    </citation>
    <scope>NUCLEOTIDE SEQUENCE</scope>
    <source>
        <strain evidence="1">Expedition CK06-06</strain>
    </source>
</reference>